<dbReference type="Proteomes" id="UP000509667">
    <property type="component" value="Chromosome"/>
</dbReference>
<organism evidence="5 6">
    <name type="scientific">Halosimplex rubrum</name>
    <dbReference type="NCBI Taxonomy" id="869889"/>
    <lineage>
        <taxon>Archaea</taxon>
        <taxon>Methanobacteriati</taxon>
        <taxon>Methanobacteriota</taxon>
        <taxon>Stenosarchaea group</taxon>
        <taxon>Halobacteria</taxon>
        <taxon>Halobacteriales</taxon>
        <taxon>Haloarculaceae</taxon>
        <taxon>Halosimplex</taxon>
    </lineage>
</organism>
<evidence type="ECO:0000313" key="6">
    <source>
        <dbReference type="Proteomes" id="UP000509667"/>
    </source>
</evidence>
<feature type="domain" description="VWFA" evidence="4">
    <location>
        <begin position="155"/>
        <end position="318"/>
    </location>
</feature>
<dbReference type="SUPFAM" id="SSF49299">
    <property type="entry name" value="PKD domain"/>
    <property type="match status" value="1"/>
</dbReference>
<gene>
    <name evidence="5" type="ORF">HZS55_21230</name>
</gene>
<dbReference type="InterPro" id="IPR035986">
    <property type="entry name" value="PKD_dom_sf"/>
</dbReference>
<evidence type="ECO:0000256" key="1">
    <source>
        <dbReference type="SAM" id="MobiDB-lite"/>
    </source>
</evidence>
<dbReference type="Pfam" id="PF00092">
    <property type="entry name" value="VWA"/>
    <property type="match status" value="1"/>
</dbReference>
<sequence length="804" mass="85865">MSRSRPSGGRILERRPSKRAIGASFGVVVMLVSVVAPVVAVPVAGSNGADSSGGETWQPPATSEVADERSEPAGHRSARQQTDNGSASNGSLEVTVRQIARPEFPTVTAYVSVRNESGDPVTGLTAEDFDLAEEGTDQPIESVEPATGVRGSNVSAALVIDRSGSMRGTKIRDARTAAGRFVDQLGAGDEGLAIDFGSRIEFTQRWTTDTDRLGRAVGGIATGGDTALWRATSEGIEEAGSRVGRSAVIVLTDGRNNYPPYDVNAAIEDAQATGVPVYTIGLGRDVNEGNLRRLAAETGGSYYRSPNSSQLADIYADISESLTAEYRVTYTTNDTATDGTNRTVELTAERGGDAGSGTGSYQAPCAPLPEAAFEYTPSDPVAGQPVEFDANASDPNGGEIVAYRWDFDNDGVVDAVGRNVTHSYDNASTNSVRLAVEKTCGASDVGTEAVAVGSADPIRPESVDDFEDGTLSEYVPLAGSKEAWRVNTTTTTEGDGALQYAGSDDPAEIASFSGLDTYPERGDVLRFDVGTYGDWDFRTTFQFGQQPDSGFNNRYEVELEPQTDTVRLQYDRPNGSDRTLGTTAVDFRRDTFYTVEVDWAASTDDIALRVYEAPIANASAPLGTIRAPEPQGAPTSGGIGFFGHGAGDRWIYDDVRVLDPSEVRSPRKSLLEIVASEQGEYEYEIVLDGTAEKANVSQRVKAEANDEIRRTDDGRTIIDGFTGNAGYGDAYRFEGTIENFTRISAETNVTIRINGTEVSADDLAGSGSRSLAPSGFGLSRRPGASAIRRPQRSRRRSRRMRPRR</sequence>
<dbReference type="Gene3D" id="2.60.40.10">
    <property type="entry name" value="Immunoglobulins"/>
    <property type="match status" value="1"/>
</dbReference>
<evidence type="ECO:0000259" key="4">
    <source>
        <dbReference type="PROSITE" id="PS50234"/>
    </source>
</evidence>
<protein>
    <submittedName>
        <fullName evidence="5">VWA domain-containing protein</fullName>
    </submittedName>
</protein>
<keyword evidence="2" id="KW-1133">Transmembrane helix</keyword>
<keyword evidence="2" id="KW-0812">Transmembrane</keyword>
<feature type="compositionally biased region" description="Polar residues" evidence="1">
    <location>
        <begin position="48"/>
        <end position="61"/>
    </location>
</feature>
<dbReference type="SMART" id="SM00327">
    <property type="entry name" value="VWA"/>
    <property type="match status" value="1"/>
</dbReference>
<dbReference type="InterPro" id="IPR017802">
    <property type="entry name" value="VWFA-rel_acidobac-type"/>
</dbReference>
<dbReference type="InterPro" id="IPR002035">
    <property type="entry name" value="VWF_A"/>
</dbReference>
<dbReference type="CDD" id="cd00198">
    <property type="entry name" value="vWFA"/>
    <property type="match status" value="1"/>
</dbReference>
<dbReference type="PANTHER" id="PTHR10579">
    <property type="entry name" value="CALCIUM-ACTIVATED CHLORIDE CHANNEL REGULATOR"/>
    <property type="match status" value="1"/>
</dbReference>
<feature type="region of interest" description="Disordered" evidence="1">
    <location>
        <begin position="762"/>
        <end position="804"/>
    </location>
</feature>
<dbReference type="CDD" id="cd00146">
    <property type="entry name" value="PKD"/>
    <property type="match status" value="1"/>
</dbReference>
<dbReference type="Pfam" id="PF18911">
    <property type="entry name" value="PKD_4"/>
    <property type="match status" value="1"/>
</dbReference>
<dbReference type="KEGG" id="hrr:HZS55_21230"/>
<evidence type="ECO:0000259" key="3">
    <source>
        <dbReference type="PROSITE" id="PS50093"/>
    </source>
</evidence>
<dbReference type="InterPro" id="IPR051266">
    <property type="entry name" value="CLCR"/>
</dbReference>
<dbReference type="PANTHER" id="PTHR10579:SF43">
    <property type="entry name" value="ZINC FINGER (C3HC4-TYPE RING FINGER) FAMILY PROTEIN"/>
    <property type="match status" value="1"/>
</dbReference>
<proteinExistence type="predicted"/>
<feature type="compositionally biased region" description="Basic residues" evidence="1">
    <location>
        <begin position="789"/>
        <end position="804"/>
    </location>
</feature>
<dbReference type="PROSITE" id="PS50234">
    <property type="entry name" value="VWFA"/>
    <property type="match status" value="1"/>
</dbReference>
<dbReference type="AlphaFoldDB" id="A0A7D5P7Y3"/>
<dbReference type="InterPro" id="IPR000601">
    <property type="entry name" value="PKD_dom"/>
</dbReference>
<evidence type="ECO:0000256" key="2">
    <source>
        <dbReference type="SAM" id="Phobius"/>
    </source>
</evidence>
<keyword evidence="6" id="KW-1185">Reference proteome</keyword>
<dbReference type="EMBL" id="CP058910">
    <property type="protein sequence ID" value="QLH79662.1"/>
    <property type="molecule type" value="Genomic_DNA"/>
</dbReference>
<dbReference type="InterPro" id="IPR022409">
    <property type="entry name" value="PKD/Chitinase_dom"/>
</dbReference>
<dbReference type="InterPro" id="IPR036465">
    <property type="entry name" value="vWFA_dom_sf"/>
</dbReference>
<feature type="compositionally biased region" description="Polar residues" evidence="1">
    <location>
        <begin position="79"/>
        <end position="90"/>
    </location>
</feature>
<keyword evidence="2" id="KW-0472">Membrane</keyword>
<dbReference type="InterPro" id="IPR013783">
    <property type="entry name" value="Ig-like_fold"/>
</dbReference>
<reference evidence="5 6" key="1">
    <citation type="submission" date="2020-07" db="EMBL/GenBank/DDBJ databases">
        <title>Halosimplex pelagicum sp. nov. and Halosimplex rubrum sp. nov., isolated from salted brown alga Laminaria, and emended description of the genus Halosimplex.</title>
        <authorList>
            <person name="Cui H."/>
        </authorList>
    </citation>
    <scope>NUCLEOTIDE SEQUENCE [LARGE SCALE GENOMIC DNA]</scope>
    <source>
        <strain evidence="5 6">R27</strain>
    </source>
</reference>
<feature type="domain" description="PKD" evidence="3">
    <location>
        <begin position="369"/>
        <end position="452"/>
    </location>
</feature>
<dbReference type="SMART" id="SM00089">
    <property type="entry name" value="PKD"/>
    <property type="match status" value="1"/>
</dbReference>
<dbReference type="NCBIfam" id="TIGR03436">
    <property type="entry name" value="acidobact_VWFA"/>
    <property type="match status" value="1"/>
</dbReference>
<accession>A0A7D5P7Y3</accession>
<feature type="region of interest" description="Disordered" evidence="1">
    <location>
        <begin position="46"/>
        <end position="90"/>
    </location>
</feature>
<evidence type="ECO:0000313" key="5">
    <source>
        <dbReference type="EMBL" id="QLH79662.1"/>
    </source>
</evidence>
<feature type="transmembrane region" description="Helical" evidence="2">
    <location>
        <begin position="21"/>
        <end position="44"/>
    </location>
</feature>
<dbReference type="Gene3D" id="3.40.50.410">
    <property type="entry name" value="von Willebrand factor, type A domain"/>
    <property type="match status" value="1"/>
</dbReference>
<dbReference type="PROSITE" id="PS50093">
    <property type="entry name" value="PKD"/>
    <property type="match status" value="1"/>
</dbReference>
<name>A0A7D5P7Y3_9EURY</name>
<dbReference type="SUPFAM" id="SSF53300">
    <property type="entry name" value="vWA-like"/>
    <property type="match status" value="1"/>
</dbReference>